<feature type="transmembrane region" description="Helical" evidence="6">
    <location>
        <begin position="37"/>
        <end position="58"/>
    </location>
</feature>
<protein>
    <submittedName>
        <fullName evidence="7">Uncharacterized protein</fullName>
    </submittedName>
</protein>
<evidence type="ECO:0000256" key="2">
    <source>
        <dbReference type="ARBA" id="ARBA00010631"/>
    </source>
</evidence>
<keyword evidence="5 6" id="KW-0472">Membrane</keyword>
<evidence type="ECO:0000313" key="8">
    <source>
        <dbReference type="Proteomes" id="UP000237819"/>
    </source>
</evidence>
<comment type="caution">
    <text evidence="7">The sequence shown here is derived from an EMBL/GenBank/DDBJ whole genome shotgun (WGS) entry which is preliminary data.</text>
</comment>
<keyword evidence="4 6" id="KW-1133">Transmembrane helix</keyword>
<organism evidence="7 8">
    <name type="scientific">Blastopirellula marina</name>
    <dbReference type="NCBI Taxonomy" id="124"/>
    <lineage>
        <taxon>Bacteria</taxon>
        <taxon>Pseudomonadati</taxon>
        <taxon>Planctomycetota</taxon>
        <taxon>Planctomycetia</taxon>
        <taxon>Pirellulales</taxon>
        <taxon>Pirellulaceae</taxon>
        <taxon>Blastopirellula</taxon>
    </lineage>
</organism>
<name>A0A2S8GR34_9BACT</name>
<evidence type="ECO:0000313" key="7">
    <source>
        <dbReference type="EMBL" id="PQO46831.1"/>
    </source>
</evidence>
<sequence length="263" mass="29525">MTGVLVGLITQSFFAYTAICLFFFLKDGGSPEKPFRPILNVLLTLQFAIPHSLLLWPPASRALQRWIPKAFYGSFYCVVTCLSLVLLFRFWTTSAYAVWDLTGTSAAIVQWLFLLSWGALIYSLSLTGLGYQTGLTQWWAWLRNISLPRRGVPTAGAYHWLRHPVYLSFMGLIWFTPRMTLDHVVLTAVWTAYLVVGSYLKDERLAFYLGESYRSYQRSVPGFSLFGSRLLGSRESGAEPAESPAAWPLKLESSAAAPVEKAA</sequence>
<feature type="transmembrane region" description="Helical" evidence="6">
    <location>
        <begin position="6"/>
        <end position="25"/>
    </location>
</feature>
<dbReference type="Proteomes" id="UP000237819">
    <property type="component" value="Unassembled WGS sequence"/>
</dbReference>
<dbReference type="GO" id="GO:0016020">
    <property type="term" value="C:membrane"/>
    <property type="evidence" value="ECO:0007669"/>
    <property type="project" value="UniProtKB-SubCell"/>
</dbReference>
<accession>A0A2S8GR34</accession>
<evidence type="ECO:0000256" key="1">
    <source>
        <dbReference type="ARBA" id="ARBA00004141"/>
    </source>
</evidence>
<evidence type="ECO:0000256" key="5">
    <source>
        <dbReference type="ARBA" id="ARBA00023136"/>
    </source>
</evidence>
<dbReference type="PANTHER" id="PTHR31040">
    <property type="entry name" value="NURIM"/>
    <property type="match status" value="1"/>
</dbReference>
<proteinExistence type="inferred from homology"/>
<dbReference type="RefSeq" id="WP_105334630.1">
    <property type="nucleotide sequence ID" value="NZ_PUHZ01000007.1"/>
</dbReference>
<dbReference type="EMBL" id="PUHZ01000007">
    <property type="protein sequence ID" value="PQO46831.1"/>
    <property type="molecule type" value="Genomic_DNA"/>
</dbReference>
<dbReference type="InterPro" id="IPR033580">
    <property type="entry name" value="Nurim-like"/>
</dbReference>
<evidence type="ECO:0000256" key="3">
    <source>
        <dbReference type="ARBA" id="ARBA00022692"/>
    </source>
</evidence>
<comment type="similarity">
    <text evidence="2">Belongs to the nurim family.</text>
</comment>
<comment type="subcellular location">
    <subcellularLocation>
        <location evidence="1">Membrane</location>
        <topology evidence="1">Multi-pass membrane protein</topology>
    </subcellularLocation>
</comment>
<dbReference type="OrthoDB" id="9789029at2"/>
<feature type="transmembrane region" description="Helical" evidence="6">
    <location>
        <begin position="70"/>
        <end position="88"/>
    </location>
</feature>
<reference evidence="7 8" key="1">
    <citation type="submission" date="2018-02" db="EMBL/GenBank/DDBJ databases">
        <title>Comparative genomes isolates from brazilian mangrove.</title>
        <authorList>
            <person name="Araujo J.E."/>
            <person name="Taketani R.G."/>
            <person name="Silva M.C.P."/>
            <person name="Loureco M.V."/>
            <person name="Andreote F.D."/>
        </authorList>
    </citation>
    <scope>NUCLEOTIDE SEQUENCE [LARGE SCALE GENOMIC DNA]</scope>
    <source>
        <strain evidence="7 8">Nap-Phe MGV</strain>
    </source>
</reference>
<dbReference type="AlphaFoldDB" id="A0A2S8GR34"/>
<evidence type="ECO:0000256" key="6">
    <source>
        <dbReference type="SAM" id="Phobius"/>
    </source>
</evidence>
<gene>
    <name evidence="7" type="ORF">C5Y93_06690</name>
</gene>
<evidence type="ECO:0000256" key="4">
    <source>
        <dbReference type="ARBA" id="ARBA00022989"/>
    </source>
</evidence>
<dbReference type="PANTHER" id="PTHR31040:SF1">
    <property type="entry name" value="NURIM"/>
    <property type="match status" value="1"/>
</dbReference>
<keyword evidence="3 6" id="KW-0812">Transmembrane</keyword>
<dbReference type="Gene3D" id="1.20.120.1630">
    <property type="match status" value="1"/>
</dbReference>